<dbReference type="RefSeq" id="WP_125481948.1">
    <property type="nucleotide sequence ID" value="NZ_RSFW01000029.1"/>
</dbReference>
<reference evidence="11" key="1">
    <citation type="submission" date="2018-12" db="EMBL/GenBank/DDBJ databases">
        <title>Bacillus chawlae sp. nov., Bacillus glennii sp. nov., and Bacillus saganii sp. nov. Isolated from the Vehicle Assembly Building at Kennedy Space Center where the Viking Spacecraft were Assembled.</title>
        <authorList>
            <person name="Seuylemezian A."/>
            <person name="Vaishampayan P."/>
        </authorList>
    </citation>
    <scope>NUCLEOTIDE SEQUENCE [LARGE SCALE GENOMIC DNA]</scope>
    <source>
        <strain evidence="11">DSM 13966</strain>
    </source>
</reference>
<keyword evidence="4" id="KW-1003">Cell membrane</keyword>
<dbReference type="PROSITE" id="PS51012">
    <property type="entry name" value="ABC_TM2"/>
    <property type="match status" value="1"/>
</dbReference>
<keyword evidence="6 8" id="KW-1133">Transmembrane helix</keyword>
<dbReference type="EMBL" id="RSFW01000029">
    <property type="protein sequence ID" value="RSD23035.1"/>
    <property type="molecule type" value="Genomic_DNA"/>
</dbReference>
<keyword evidence="3" id="KW-0813">Transport</keyword>
<organism evidence="10 11">
    <name type="scientific">Mesobacillus subterraneus</name>
    <dbReference type="NCBI Taxonomy" id="285983"/>
    <lineage>
        <taxon>Bacteria</taxon>
        <taxon>Bacillati</taxon>
        <taxon>Bacillota</taxon>
        <taxon>Bacilli</taxon>
        <taxon>Bacillales</taxon>
        <taxon>Bacillaceae</taxon>
        <taxon>Mesobacillus</taxon>
    </lineage>
</organism>
<keyword evidence="5 8" id="KW-0812">Transmembrane</keyword>
<feature type="transmembrane region" description="Helical" evidence="8">
    <location>
        <begin position="312"/>
        <end position="333"/>
    </location>
</feature>
<evidence type="ECO:0000256" key="5">
    <source>
        <dbReference type="ARBA" id="ARBA00022692"/>
    </source>
</evidence>
<comment type="caution">
    <text evidence="10">The sequence shown here is derived from an EMBL/GenBank/DDBJ whole genome shotgun (WGS) entry which is preliminary data.</text>
</comment>
<dbReference type="GO" id="GO:0005886">
    <property type="term" value="C:plasma membrane"/>
    <property type="evidence" value="ECO:0007669"/>
    <property type="project" value="UniProtKB-SubCell"/>
</dbReference>
<dbReference type="OrthoDB" id="3078158at2"/>
<feature type="transmembrane region" description="Helical" evidence="8">
    <location>
        <begin position="244"/>
        <end position="273"/>
    </location>
</feature>
<evidence type="ECO:0000313" key="11">
    <source>
        <dbReference type="Proteomes" id="UP000279911"/>
    </source>
</evidence>
<dbReference type="InterPro" id="IPR047817">
    <property type="entry name" value="ABC2_TM_bact-type"/>
</dbReference>
<dbReference type="AlphaFoldDB" id="A0A427TI11"/>
<evidence type="ECO:0000256" key="8">
    <source>
        <dbReference type="SAM" id="Phobius"/>
    </source>
</evidence>
<name>A0A427TI11_9BACI</name>
<evidence type="ECO:0000256" key="1">
    <source>
        <dbReference type="ARBA" id="ARBA00004651"/>
    </source>
</evidence>
<accession>A0A427TI11</accession>
<evidence type="ECO:0000259" key="9">
    <source>
        <dbReference type="PROSITE" id="PS51012"/>
    </source>
</evidence>
<feature type="transmembrane region" description="Helical" evidence="8">
    <location>
        <begin position="279"/>
        <end position="300"/>
    </location>
</feature>
<keyword evidence="7 8" id="KW-0472">Membrane</keyword>
<sequence>MGFWWLALKDALIIGRDRKALLTLVFMPILLIGILGAAFGNMLGDEEPESIKKFSVAVVNLDEGEFGGVLQKDVLMEGLPELVSAQSMTEKEMEEQLKQQKMSVGIIIPSDFTNHIISGDEAEVKIVSIPSASIQSMIVENIVSQFTQSAAVNVIGRQMALPANTGADSDVPAVAVQEESFKMMKEEAVSQDQQPVSSFQYYAAGMGVMFLMMTVITGVSAMIEEKEQDVYNRLLVSQLTNYEYLFGKFIGLLFMSSVQFMIIILGTSALYGVHWGESFAGVTLLGIAFVFSVSGLGVLLGSLVKTEKTFNAVGMLVTQIMAAVGGSMVPLYAFPDWLNELVKILPNALALQTFLELMSGGRLSNVLAESGALFAIGFGSLAIAAMVLSRRRRALHA</sequence>
<evidence type="ECO:0000256" key="4">
    <source>
        <dbReference type="ARBA" id="ARBA00022475"/>
    </source>
</evidence>
<feature type="transmembrane region" description="Helical" evidence="8">
    <location>
        <begin position="21"/>
        <end position="43"/>
    </location>
</feature>
<evidence type="ECO:0000256" key="2">
    <source>
        <dbReference type="ARBA" id="ARBA00007783"/>
    </source>
</evidence>
<dbReference type="PANTHER" id="PTHR30294:SF48">
    <property type="entry name" value="LINEARMYCIN RESISTANCE PERMEASE PROTEIN LNRM"/>
    <property type="match status" value="1"/>
</dbReference>
<evidence type="ECO:0000256" key="3">
    <source>
        <dbReference type="ARBA" id="ARBA00022448"/>
    </source>
</evidence>
<feature type="domain" description="ABC transmembrane type-2" evidence="9">
    <location>
        <begin position="165"/>
        <end position="391"/>
    </location>
</feature>
<dbReference type="GO" id="GO:0140359">
    <property type="term" value="F:ABC-type transporter activity"/>
    <property type="evidence" value="ECO:0007669"/>
    <property type="project" value="InterPro"/>
</dbReference>
<feature type="transmembrane region" description="Helical" evidence="8">
    <location>
        <begin position="201"/>
        <end position="223"/>
    </location>
</feature>
<dbReference type="InterPro" id="IPR013525">
    <property type="entry name" value="ABC2_TM"/>
</dbReference>
<comment type="subcellular location">
    <subcellularLocation>
        <location evidence="1">Cell membrane</location>
        <topology evidence="1">Multi-pass membrane protein</topology>
    </subcellularLocation>
</comment>
<protein>
    <submittedName>
        <fullName evidence="10">ABC transporter permease</fullName>
    </submittedName>
</protein>
<gene>
    <name evidence="10" type="ORF">EJA10_20735</name>
</gene>
<dbReference type="Pfam" id="PF12698">
    <property type="entry name" value="ABC2_membrane_3"/>
    <property type="match status" value="1"/>
</dbReference>
<dbReference type="Proteomes" id="UP000279911">
    <property type="component" value="Unassembled WGS sequence"/>
</dbReference>
<proteinExistence type="inferred from homology"/>
<evidence type="ECO:0000313" key="10">
    <source>
        <dbReference type="EMBL" id="RSD23035.1"/>
    </source>
</evidence>
<dbReference type="PANTHER" id="PTHR30294">
    <property type="entry name" value="MEMBRANE COMPONENT OF ABC TRANSPORTER YHHJ-RELATED"/>
    <property type="match status" value="1"/>
</dbReference>
<dbReference type="InterPro" id="IPR051449">
    <property type="entry name" value="ABC-2_transporter_component"/>
</dbReference>
<evidence type="ECO:0000256" key="7">
    <source>
        <dbReference type="ARBA" id="ARBA00023136"/>
    </source>
</evidence>
<feature type="transmembrane region" description="Helical" evidence="8">
    <location>
        <begin position="366"/>
        <end position="388"/>
    </location>
</feature>
<dbReference type="Gene3D" id="3.40.1710.10">
    <property type="entry name" value="abc type-2 transporter like domain"/>
    <property type="match status" value="1"/>
</dbReference>
<comment type="similarity">
    <text evidence="2">Belongs to the ABC-2 integral membrane protein family.</text>
</comment>
<evidence type="ECO:0000256" key="6">
    <source>
        <dbReference type="ARBA" id="ARBA00022989"/>
    </source>
</evidence>